<dbReference type="AlphaFoldDB" id="A0AAD5CRX5"/>
<dbReference type="InterPro" id="IPR015399">
    <property type="entry name" value="DUF1977_DnaJ-like"/>
</dbReference>
<keyword evidence="4" id="KW-1185">Reference proteome</keyword>
<feature type="transmembrane region" description="Helical" evidence="1">
    <location>
        <begin position="20"/>
        <end position="43"/>
    </location>
</feature>
<organism evidence="3 4">
    <name type="scientific">Ambrosia artemisiifolia</name>
    <name type="common">Common ragweed</name>
    <dbReference type="NCBI Taxonomy" id="4212"/>
    <lineage>
        <taxon>Eukaryota</taxon>
        <taxon>Viridiplantae</taxon>
        <taxon>Streptophyta</taxon>
        <taxon>Embryophyta</taxon>
        <taxon>Tracheophyta</taxon>
        <taxon>Spermatophyta</taxon>
        <taxon>Magnoliopsida</taxon>
        <taxon>eudicotyledons</taxon>
        <taxon>Gunneridae</taxon>
        <taxon>Pentapetalae</taxon>
        <taxon>asterids</taxon>
        <taxon>campanulids</taxon>
        <taxon>Asterales</taxon>
        <taxon>Asteraceae</taxon>
        <taxon>Asteroideae</taxon>
        <taxon>Heliantheae alliance</taxon>
        <taxon>Heliantheae</taxon>
        <taxon>Ambrosia</taxon>
    </lineage>
</organism>
<evidence type="ECO:0000256" key="1">
    <source>
        <dbReference type="SAM" id="Phobius"/>
    </source>
</evidence>
<evidence type="ECO:0000259" key="2">
    <source>
        <dbReference type="Pfam" id="PF09320"/>
    </source>
</evidence>
<proteinExistence type="predicted"/>
<evidence type="ECO:0000313" key="3">
    <source>
        <dbReference type="EMBL" id="KAI7746542.1"/>
    </source>
</evidence>
<keyword evidence="1" id="KW-0472">Membrane</keyword>
<gene>
    <name evidence="3" type="ORF">M8C21_004684</name>
</gene>
<dbReference type="Proteomes" id="UP001206925">
    <property type="component" value="Unassembled WGS sequence"/>
</dbReference>
<dbReference type="EMBL" id="JAMZMK010006949">
    <property type="protein sequence ID" value="KAI7746542.1"/>
    <property type="molecule type" value="Genomic_DNA"/>
</dbReference>
<accession>A0AAD5CRX5</accession>
<protein>
    <recommendedName>
        <fullName evidence="2">DUF1977 domain-containing protein</fullName>
    </recommendedName>
</protein>
<keyword evidence="1" id="KW-1133">Transmembrane helix</keyword>
<name>A0AAD5CRX5_AMBAR</name>
<dbReference type="Pfam" id="PF09320">
    <property type="entry name" value="DUF1977"/>
    <property type="match status" value="1"/>
</dbReference>
<evidence type="ECO:0000313" key="4">
    <source>
        <dbReference type="Proteomes" id="UP001206925"/>
    </source>
</evidence>
<sequence>MDGTIDVNDVAKSTKTSDRGGRLCFICCCFVLFCSSIILLVGYDYYTKSHYPYSVVVDDSYPFTLTTKKFGIEFYVKSRDKFDRKYAVGTSKRSKIEDKIIEDYLYYAKQCCDDEQEWHQVRPDFPTPTCDKLQSLGINGSRL</sequence>
<keyword evidence="1" id="KW-0812">Transmembrane</keyword>
<feature type="domain" description="DUF1977" evidence="2">
    <location>
        <begin position="53"/>
        <end position="119"/>
    </location>
</feature>
<comment type="caution">
    <text evidence="3">The sequence shown here is derived from an EMBL/GenBank/DDBJ whole genome shotgun (WGS) entry which is preliminary data.</text>
</comment>
<reference evidence="3" key="1">
    <citation type="submission" date="2022-06" db="EMBL/GenBank/DDBJ databases">
        <title>Uncovering the hologenomic basis of an extraordinary plant invasion.</title>
        <authorList>
            <person name="Bieker V.C."/>
            <person name="Martin M.D."/>
            <person name="Gilbert T."/>
            <person name="Hodgins K."/>
            <person name="Battlay P."/>
            <person name="Petersen B."/>
            <person name="Wilson J."/>
        </authorList>
    </citation>
    <scope>NUCLEOTIDE SEQUENCE</scope>
    <source>
        <strain evidence="3">AA19_3_7</strain>
        <tissue evidence="3">Leaf</tissue>
    </source>
</reference>